<protein>
    <submittedName>
        <fullName evidence="2 4">Uncharacterized protein</fullName>
    </submittedName>
</protein>
<dbReference type="GeneID" id="54460244"/>
<name>A0A6A6YVF5_9PEZI</name>
<evidence type="ECO:0000313" key="2">
    <source>
        <dbReference type="EMBL" id="KAF2812936.1"/>
    </source>
</evidence>
<evidence type="ECO:0000313" key="4">
    <source>
        <dbReference type="RefSeq" id="XP_033579900.1"/>
    </source>
</evidence>
<keyword evidence="3" id="KW-1185">Reference proteome</keyword>
<reference evidence="2 4" key="1">
    <citation type="journal article" date="2020" name="Stud. Mycol.">
        <title>101 Dothideomycetes genomes: a test case for predicting lifestyles and emergence of pathogens.</title>
        <authorList>
            <person name="Haridas S."/>
            <person name="Albert R."/>
            <person name="Binder M."/>
            <person name="Bloem J."/>
            <person name="Labutti K."/>
            <person name="Salamov A."/>
            <person name="Andreopoulos B."/>
            <person name="Baker S."/>
            <person name="Barry K."/>
            <person name="Bills G."/>
            <person name="Bluhm B."/>
            <person name="Cannon C."/>
            <person name="Castanera R."/>
            <person name="Culley D."/>
            <person name="Daum C."/>
            <person name="Ezra D."/>
            <person name="Gonzalez J."/>
            <person name="Henrissat B."/>
            <person name="Kuo A."/>
            <person name="Liang C."/>
            <person name="Lipzen A."/>
            <person name="Lutzoni F."/>
            <person name="Magnuson J."/>
            <person name="Mondo S."/>
            <person name="Nolan M."/>
            <person name="Ohm R."/>
            <person name="Pangilinan J."/>
            <person name="Park H.-J."/>
            <person name="Ramirez L."/>
            <person name="Alfaro M."/>
            <person name="Sun H."/>
            <person name="Tritt A."/>
            <person name="Yoshinaga Y."/>
            <person name="Zwiers L.-H."/>
            <person name="Turgeon B."/>
            <person name="Goodwin S."/>
            <person name="Spatafora J."/>
            <person name="Crous P."/>
            <person name="Grigoriev I."/>
        </authorList>
    </citation>
    <scope>NUCLEOTIDE SEQUENCE</scope>
    <source>
        <strain evidence="2 4">CBS 304.34</strain>
    </source>
</reference>
<reference evidence="4" key="3">
    <citation type="submission" date="2025-04" db="UniProtKB">
        <authorList>
            <consortium name="RefSeq"/>
        </authorList>
    </citation>
    <scope>IDENTIFICATION</scope>
    <source>
        <strain evidence="4">CBS 304.34</strain>
    </source>
</reference>
<evidence type="ECO:0000313" key="3">
    <source>
        <dbReference type="Proteomes" id="UP000504636"/>
    </source>
</evidence>
<accession>A0A6A6YVF5</accession>
<reference evidence="4" key="2">
    <citation type="submission" date="2020-04" db="EMBL/GenBank/DDBJ databases">
        <authorList>
            <consortium name="NCBI Genome Project"/>
        </authorList>
    </citation>
    <scope>NUCLEOTIDE SEQUENCE</scope>
    <source>
        <strain evidence="4">CBS 304.34</strain>
    </source>
</reference>
<gene>
    <name evidence="2 4" type="ORF">BDZ99DRAFT_460266</name>
</gene>
<feature type="compositionally biased region" description="Basic and acidic residues" evidence="1">
    <location>
        <begin position="11"/>
        <end position="23"/>
    </location>
</feature>
<feature type="region of interest" description="Disordered" evidence="1">
    <location>
        <begin position="1"/>
        <end position="23"/>
    </location>
</feature>
<dbReference type="AlphaFoldDB" id="A0A6A6YVF5"/>
<sequence>MGGGGPGAGADRSRGEERRGEEKRLERWRWGVWRPGWLFERMVGWGGRMSGWRRMWANCTPDYFDRLPSAAVVEATSCEWSFLACQFLGVFLRRDVIRCECERGE</sequence>
<dbReference type="Proteomes" id="UP000504636">
    <property type="component" value="Unplaced"/>
</dbReference>
<dbReference type="EMBL" id="MU003696">
    <property type="protein sequence ID" value="KAF2812936.1"/>
    <property type="molecule type" value="Genomic_DNA"/>
</dbReference>
<evidence type="ECO:0000256" key="1">
    <source>
        <dbReference type="SAM" id="MobiDB-lite"/>
    </source>
</evidence>
<proteinExistence type="predicted"/>
<dbReference type="RefSeq" id="XP_033579900.1">
    <property type="nucleotide sequence ID" value="XM_033719351.1"/>
</dbReference>
<organism evidence="2">
    <name type="scientific">Mytilinidion resinicola</name>
    <dbReference type="NCBI Taxonomy" id="574789"/>
    <lineage>
        <taxon>Eukaryota</taxon>
        <taxon>Fungi</taxon>
        <taxon>Dikarya</taxon>
        <taxon>Ascomycota</taxon>
        <taxon>Pezizomycotina</taxon>
        <taxon>Dothideomycetes</taxon>
        <taxon>Pleosporomycetidae</taxon>
        <taxon>Mytilinidiales</taxon>
        <taxon>Mytilinidiaceae</taxon>
        <taxon>Mytilinidion</taxon>
    </lineage>
</organism>